<organism evidence="6 7">
    <name type="scientific">Neorhodopirellula pilleata</name>
    <dbReference type="NCBI Taxonomy" id="2714738"/>
    <lineage>
        <taxon>Bacteria</taxon>
        <taxon>Pseudomonadati</taxon>
        <taxon>Planctomycetota</taxon>
        <taxon>Planctomycetia</taxon>
        <taxon>Pirellulales</taxon>
        <taxon>Pirellulaceae</taxon>
        <taxon>Neorhodopirellula</taxon>
    </lineage>
</organism>
<dbReference type="PANTHER" id="PTHR35889">
    <property type="entry name" value="CYCLOINULO-OLIGOSACCHARIDE FRUCTANOTRANSFERASE-RELATED"/>
    <property type="match status" value="1"/>
</dbReference>
<evidence type="ECO:0000313" key="7">
    <source>
        <dbReference type="Proteomes" id="UP000316213"/>
    </source>
</evidence>
<dbReference type="PROSITE" id="PS51007">
    <property type="entry name" value="CYTC"/>
    <property type="match status" value="1"/>
</dbReference>
<feature type="domain" description="Cytochrome c" evidence="5">
    <location>
        <begin position="419"/>
        <end position="542"/>
    </location>
</feature>
<keyword evidence="7" id="KW-1185">Reference proteome</keyword>
<dbReference type="RefSeq" id="WP_146580816.1">
    <property type="nucleotide sequence ID" value="NZ_SJPM01000013.1"/>
</dbReference>
<dbReference type="GO" id="GO:0009055">
    <property type="term" value="F:electron transfer activity"/>
    <property type="evidence" value="ECO:0007669"/>
    <property type="project" value="InterPro"/>
</dbReference>
<keyword evidence="3" id="KW-0349">Heme</keyword>
<evidence type="ECO:0000259" key="5">
    <source>
        <dbReference type="PROSITE" id="PS51007"/>
    </source>
</evidence>
<comment type="caution">
    <text evidence="6">The sequence shown here is derived from an EMBL/GenBank/DDBJ whole genome shotgun (WGS) entry which is preliminary data.</text>
</comment>
<proteinExistence type="predicted"/>
<keyword evidence="1 3" id="KW-0479">Metal-binding</keyword>
<evidence type="ECO:0000256" key="3">
    <source>
        <dbReference type="PROSITE-ProRule" id="PRU00433"/>
    </source>
</evidence>
<gene>
    <name evidence="6" type="ORF">Pla100_49080</name>
</gene>
<keyword evidence="4" id="KW-0732">Signal</keyword>
<accession>A0A5C5ZXJ1</accession>
<protein>
    <submittedName>
        <fullName evidence="6">Planctomycete cytochrome C</fullName>
    </submittedName>
</protein>
<dbReference type="Proteomes" id="UP000316213">
    <property type="component" value="Unassembled WGS sequence"/>
</dbReference>
<keyword evidence="2 3" id="KW-0408">Iron</keyword>
<dbReference type="OrthoDB" id="9811281at2"/>
<dbReference type="AlphaFoldDB" id="A0A5C5ZXJ1"/>
<feature type="chain" id="PRO_5023105325" evidence="4">
    <location>
        <begin position="29"/>
        <end position="722"/>
    </location>
</feature>
<name>A0A5C5ZXJ1_9BACT</name>
<sequence precursor="true">MIFTVYRTWIRGLCWVGMSACWATVASADLDSIALTEVKGILRSRCLECHRAEASSTDFDVLDVESLIKSKTVAPGDADGSALMRVITTDDPEVRMPQDLPALPAEEIEKIRRWIAGGAKAFPEDVQRPEVQQQEDAFAGLVGVEYVLKQILAHQRKQKPDHQRYIRYFSCNHLLTRGATRDELNLQRDALAKTINHLTYERDPVELEIIDGETATVFAVDIRKLGWHADVLKASDSFLATKSSLDKYDLILLEYPYGIGYEDSETYDRLEREFLKPSEMVRQIPYLRSDWFCSTALQPVLYHDIMGLPHTVSELERDIIGVDADEELHHERIHRGAVILSGVSRNNRAAERYSAPHGAYWKSIDYSSNVGSENIFRDPVDLHGVGGEMIFNLPNGLQGYYLADAAGNRLDAGPTAIVTDKFAEDKVVRNALSCVRCHDKGIKPFKDVVRPAIESLPGHLGFNKKQVLALYPEQDELSALLKKDTDRFLGALEKVLGRPQSIEPLVPVTRRYLEDPLLLGTVAGELGLEDSEDMAAVFRSRQFTSLGLLPLASKGAIRRDTWEDYFDQVVHQLGLGKPVVPLDAISRRNYAPLGVGPDITLTTTRGTRLFGAGDKIAILVKNNGKLPIFIELIGTSTRGENIVLVPAGTKLSPGQEHRFPEEGTLTVKAATGQEFITVFSSDQSFVAGTRYHGKHTADRYVHDLSTINTAPIVKKTLVIETR</sequence>
<dbReference type="InterPro" id="IPR011429">
    <property type="entry name" value="Cyt_c_Planctomycete-type"/>
</dbReference>
<dbReference type="Pfam" id="PF07635">
    <property type="entry name" value="PSCyt1"/>
    <property type="match status" value="1"/>
</dbReference>
<dbReference type="PANTHER" id="PTHR35889:SF3">
    <property type="entry name" value="F-BOX DOMAIN-CONTAINING PROTEIN"/>
    <property type="match status" value="1"/>
</dbReference>
<reference evidence="6 7" key="1">
    <citation type="submission" date="2019-02" db="EMBL/GenBank/DDBJ databases">
        <title>Deep-cultivation of Planctomycetes and their phenomic and genomic characterization uncovers novel biology.</title>
        <authorList>
            <person name="Wiegand S."/>
            <person name="Jogler M."/>
            <person name="Boedeker C."/>
            <person name="Pinto D."/>
            <person name="Vollmers J."/>
            <person name="Rivas-Marin E."/>
            <person name="Kohn T."/>
            <person name="Peeters S.H."/>
            <person name="Heuer A."/>
            <person name="Rast P."/>
            <person name="Oberbeckmann S."/>
            <person name="Bunk B."/>
            <person name="Jeske O."/>
            <person name="Meyerdierks A."/>
            <person name="Storesund J.E."/>
            <person name="Kallscheuer N."/>
            <person name="Luecker S."/>
            <person name="Lage O.M."/>
            <person name="Pohl T."/>
            <person name="Merkel B.J."/>
            <person name="Hornburger P."/>
            <person name="Mueller R.-W."/>
            <person name="Bruemmer F."/>
            <person name="Labrenz M."/>
            <person name="Spormann A.M."/>
            <person name="Op Den Camp H."/>
            <person name="Overmann J."/>
            <person name="Amann R."/>
            <person name="Jetten M.S.M."/>
            <person name="Mascher T."/>
            <person name="Medema M.H."/>
            <person name="Devos D.P."/>
            <person name="Kaster A.-K."/>
            <person name="Ovreas L."/>
            <person name="Rohde M."/>
            <person name="Galperin M.Y."/>
            <person name="Jogler C."/>
        </authorList>
    </citation>
    <scope>NUCLEOTIDE SEQUENCE [LARGE SCALE GENOMIC DNA]</scope>
    <source>
        <strain evidence="6 7">Pla100</strain>
    </source>
</reference>
<evidence type="ECO:0000313" key="6">
    <source>
        <dbReference type="EMBL" id="TWT91870.1"/>
    </source>
</evidence>
<dbReference type="EMBL" id="SJPM01000013">
    <property type="protein sequence ID" value="TWT91870.1"/>
    <property type="molecule type" value="Genomic_DNA"/>
</dbReference>
<evidence type="ECO:0000256" key="1">
    <source>
        <dbReference type="ARBA" id="ARBA00022723"/>
    </source>
</evidence>
<dbReference type="GO" id="GO:0020037">
    <property type="term" value="F:heme binding"/>
    <property type="evidence" value="ECO:0007669"/>
    <property type="project" value="InterPro"/>
</dbReference>
<feature type="signal peptide" evidence="4">
    <location>
        <begin position="1"/>
        <end position="28"/>
    </location>
</feature>
<evidence type="ECO:0000256" key="2">
    <source>
        <dbReference type="ARBA" id="ARBA00023004"/>
    </source>
</evidence>
<dbReference type="GO" id="GO:0046872">
    <property type="term" value="F:metal ion binding"/>
    <property type="evidence" value="ECO:0007669"/>
    <property type="project" value="UniProtKB-KW"/>
</dbReference>
<evidence type="ECO:0000256" key="4">
    <source>
        <dbReference type="SAM" id="SignalP"/>
    </source>
</evidence>
<dbReference type="InterPro" id="IPR009056">
    <property type="entry name" value="Cyt_c-like_dom"/>
</dbReference>